<gene>
    <name evidence="2" type="ORF">HMPREF9303_0245</name>
</gene>
<sequence>MSGTVFHIGDSHLKINGPAKNITDRQKQQPNLTPSLPKKAAEGMKNADSPLAHFCSASREPS</sequence>
<reference evidence="2 3" key="1">
    <citation type="submission" date="2011-02" db="EMBL/GenBank/DDBJ databases">
        <authorList>
            <person name="Durkin A.S."/>
            <person name="Madupu R."/>
            <person name="Torralba M."/>
            <person name="Gillis M."/>
            <person name="Methe B."/>
            <person name="Sutton G."/>
            <person name="Nelson K.E."/>
        </authorList>
    </citation>
    <scope>NUCLEOTIDE SEQUENCE [LARGE SCALE GENOMIC DNA]</scope>
    <source>
        <strain evidence="2 3">CRIS 18C-A</strain>
    </source>
</reference>
<protein>
    <submittedName>
        <fullName evidence="2">Conserved domain protein</fullName>
    </submittedName>
</protein>
<dbReference type="Proteomes" id="UP000003155">
    <property type="component" value="Unassembled WGS sequence"/>
</dbReference>
<evidence type="ECO:0000313" key="3">
    <source>
        <dbReference type="Proteomes" id="UP000003155"/>
    </source>
</evidence>
<name>F0H5F8_9BACT</name>
<dbReference type="EMBL" id="AEXO01000032">
    <property type="protein sequence ID" value="EGC86907.1"/>
    <property type="molecule type" value="Genomic_DNA"/>
</dbReference>
<evidence type="ECO:0000313" key="2">
    <source>
        <dbReference type="EMBL" id="EGC86907.1"/>
    </source>
</evidence>
<dbReference type="AlphaFoldDB" id="F0H5F8"/>
<evidence type="ECO:0000256" key="1">
    <source>
        <dbReference type="SAM" id="MobiDB-lite"/>
    </source>
</evidence>
<proteinExistence type="predicted"/>
<feature type="region of interest" description="Disordered" evidence="1">
    <location>
        <begin position="1"/>
        <end position="62"/>
    </location>
</feature>
<accession>F0H5F8</accession>
<keyword evidence="3" id="KW-1185">Reference proteome</keyword>
<organism evidence="2 3">
    <name type="scientific">Prevotella denticola CRIS 18C-A</name>
    <dbReference type="NCBI Taxonomy" id="944557"/>
    <lineage>
        <taxon>Bacteria</taxon>
        <taxon>Pseudomonadati</taxon>
        <taxon>Bacteroidota</taxon>
        <taxon>Bacteroidia</taxon>
        <taxon>Bacteroidales</taxon>
        <taxon>Prevotellaceae</taxon>
        <taxon>Prevotella</taxon>
    </lineage>
</organism>
<comment type="caution">
    <text evidence="2">The sequence shown here is derived from an EMBL/GenBank/DDBJ whole genome shotgun (WGS) entry which is preliminary data.</text>
</comment>